<dbReference type="PANTHER" id="PTHR23329">
    <property type="entry name" value="TUFTELIN-INTERACTING PROTEIN 11-RELATED"/>
    <property type="match status" value="1"/>
</dbReference>
<accession>A0ABQ8B4N5</accession>
<feature type="region of interest" description="Disordered" evidence="1">
    <location>
        <begin position="103"/>
        <end position="127"/>
    </location>
</feature>
<sequence length="144" mass="17168">MRRYIVPKLQLALQKASDNTQNLDQFSVVMKWASAVPIQVMADFTERFFFPNWLDVLYHWLRSKPQFEEILHKWYFMIRKCYSRKRQDPKTIMLVEDIEGVEVSQPRARAQEQTHFEPARAKAKGQMDSNEVLSLKEVLEQYNA</sequence>
<evidence type="ECO:0000256" key="1">
    <source>
        <dbReference type="SAM" id="MobiDB-lite"/>
    </source>
</evidence>
<feature type="compositionally biased region" description="Basic and acidic residues" evidence="1">
    <location>
        <begin position="109"/>
        <end position="120"/>
    </location>
</feature>
<protein>
    <recommendedName>
        <fullName evidence="2">GCF C-terminal domain-containing protein</fullName>
    </recommendedName>
</protein>
<feature type="non-terminal residue" evidence="3">
    <location>
        <position position="144"/>
    </location>
</feature>
<dbReference type="Proteomes" id="UP000824890">
    <property type="component" value="Unassembled WGS sequence"/>
</dbReference>
<dbReference type="EMBL" id="JAGKQM010000012">
    <property type="protein sequence ID" value="KAH0899467.1"/>
    <property type="molecule type" value="Genomic_DNA"/>
</dbReference>
<name>A0ABQ8B4N5_BRANA</name>
<feature type="domain" description="GCF C-terminal" evidence="2">
    <location>
        <begin position="1"/>
        <end position="57"/>
    </location>
</feature>
<organism evidence="3 4">
    <name type="scientific">Brassica napus</name>
    <name type="common">Rape</name>
    <dbReference type="NCBI Taxonomy" id="3708"/>
    <lineage>
        <taxon>Eukaryota</taxon>
        <taxon>Viridiplantae</taxon>
        <taxon>Streptophyta</taxon>
        <taxon>Embryophyta</taxon>
        <taxon>Tracheophyta</taxon>
        <taxon>Spermatophyta</taxon>
        <taxon>Magnoliopsida</taxon>
        <taxon>eudicotyledons</taxon>
        <taxon>Gunneridae</taxon>
        <taxon>Pentapetalae</taxon>
        <taxon>rosids</taxon>
        <taxon>malvids</taxon>
        <taxon>Brassicales</taxon>
        <taxon>Brassicaceae</taxon>
        <taxon>Brassiceae</taxon>
        <taxon>Brassica</taxon>
    </lineage>
</organism>
<proteinExistence type="predicted"/>
<gene>
    <name evidence="3" type="ORF">HID58_049035</name>
</gene>
<comment type="caution">
    <text evidence="3">The sequence shown here is derived from an EMBL/GenBank/DDBJ whole genome shotgun (WGS) entry which is preliminary data.</text>
</comment>
<reference evidence="3 4" key="1">
    <citation type="submission" date="2021-05" db="EMBL/GenBank/DDBJ databases">
        <title>Genome Assembly of Synthetic Allotetraploid Brassica napus Reveals Homoeologous Exchanges between Subgenomes.</title>
        <authorList>
            <person name="Davis J.T."/>
        </authorList>
    </citation>
    <scope>NUCLEOTIDE SEQUENCE [LARGE SCALE GENOMIC DNA]</scope>
    <source>
        <strain evidence="4">cv. Da-Ae</strain>
        <tissue evidence="3">Seedling</tissue>
    </source>
</reference>
<keyword evidence="4" id="KW-1185">Reference proteome</keyword>
<dbReference type="InterPro" id="IPR022783">
    <property type="entry name" value="GCFC_dom"/>
</dbReference>
<evidence type="ECO:0000313" key="3">
    <source>
        <dbReference type="EMBL" id="KAH0899467.1"/>
    </source>
</evidence>
<dbReference type="PANTHER" id="PTHR23329:SF1">
    <property type="entry name" value="TUFTELIN-INTERACTING PROTEIN 11"/>
    <property type="match status" value="1"/>
</dbReference>
<dbReference type="InterPro" id="IPR045211">
    <property type="entry name" value="TFP11/STIP/Ntr1"/>
</dbReference>
<evidence type="ECO:0000313" key="4">
    <source>
        <dbReference type="Proteomes" id="UP000824890"/>
    </source>
</evidence>
<evidence type="ECO:0000259" key="2">
    <source>
        <dbReference type="Pfam" id="PF07842"/>
    </source>
</evidence>
<dbReference type="Pfam" id="PF07842">
    <property type="entry name" value="GCFC"/>
    <property type="match status" value="1"/>
</dbReference>